<dbReference type="InterPro" id="IPR018483">
    <property type="entry name" value="Carb_kinase_FGGY_CS"/>
</dbReference>
<feature type="region of interest" description="Disordered" evidence="8">
    <location>
        <begin position="463"/>
        <end position="519"/>
    </location>
</feature>
<evidence type="ECO:0000256" key="8">
    <source>
        <dbReference type="SAM" id="MobiDB-lite"/>
    </source>
</evidence>
<evidence type="ECO:0000256" key="6">
    <source>
        <dbReference type="ARBA" id="ARBA00043149"/>
    </source>
</evidence>
<sequence length="519" mass="53364">MTRSGIARPLRDGALLAIDQGTTNTKAMLLDASTGLVLAEASAPTSIAFPAPGWVEQDAERLWTATMAAVDGCLEQQPEARVVGIGISNQRETVVCWSRSTGRALGPALGWQDARTTAWCADLLEREPSAAQTIRQRTGLSLDPMFSAPKFRTSIDAAVAGGADPTDVAVGTVDAWLVWRLTGQHVTELGNASRTLLLDLASLAWHDDLLSLFGIDAARLPEPRPSDASFGVTSTRHGRLPAGVPVLAVLADSHAALYHHGCTTPGTGKATYGTGTSVMSPTKDPSAGPHGIATTVAWHVGGAPTYAREGNIVASGSALDWMASTLGVPEGTAGGAHLTALAGEVPDSGGVCFVPAFSGLGAPYWDRSAVGVLVGVSGGTTRGHLARAALEAVAHQVTDVVEAMESDGSARIDTLHADGGATASGLLMQVQADLLGRPLEVASSPAASALGAARLAAEHLGVATPPAEPGHRVAPHPPTSSDAGAARRSWRQAIARSRGLTVSQTDPTLRDETIERNDP</sequence>
<dbReference type="RefSeq" id="WP_343986093.1">
    <property type="nucleotide sequence ID" value="NZ_BAAANB010000001.1"/>
</dbReference>
<dbReference type="InterPro" id="IPR018484">
    <property type="entry name" value="FGGY_N"/>
</dbReference>
<dbReference type="Pfam" id="PF02782">
    <property type="entry name" value="FGGY_C"/>
    <property type="match status" value="1"/>
</dbReference>
<evidence type="ECO:0000259" key="10">
    <source>
        <dbReference type="Pfam" id="PF02782"/>
    </source>
</evidence>
<dbReference type="Proteomes" id="UP001501285">
    <property type="component" value="Unassembled WGS sequence"/>
</dbReference>
<keyword evidence="4 7" id="KW-0418">Kinase</keyword>
<evidence type="ECO:0000313" key="12">
    <source>
        <dbReference type="Proteomes" id="UP001501285"/>
    </source>
</evidence>
<proteinExistence type="inferred from homology"/>
<feature type="compositionally biased region" description="Basic and acidic residues" evidence="8">
    <location>
        <begin position="508"/>
        <end position="519"/>
    </location>
</feature>
<reference evidence="11 12" key="1">
    <citation type="journal article" date="2019" name="Int. J. Syst. Evol. Microbiol.">
        <title>The Global Catalogue of Microorganisms (GCM) 10K type strain sequencing project: providing services to taxonomists for standard genome sequencing and annotation.</title>
        <authorList>
            <consortium name="The Broad Institute Genomics Platform"/>
            <consortium name="The Broad Institute Genome Sequencing Center for Infectious Disease"/>
            <person name="Wu L."/>
            <person name="Ma J."/>
        </authorList>
    </citation>
    <scope>NUCLEOTIDE SEQUENCE [LARGE SCALE GENOMIC DNA]</scope>
    <source>
        <strain evidence="11 12">JCM 14283</strain>
    </source>
</reference>
<comment type="caution">
    <text evidence="11">The sequence shown here is derived from an EMBL/GenBank/DDBJ whole genome shotgun (WGS) entry which is preliminary data.</text>
</comment>
<evidence type="ECO:0000256" key="3">
    <source>
        <dbReference type="ARBA" id="ARBA00022741"/>
    </source>
</evidence>
<dbReference type="GO" id="GO:0016301">
    <property type="term" value="F:kinase activity"/>
    <property type="evidence" value="ECO:0007669"/>
    <property type="project" value="UniProtKB-KW"/>
</dbReference>
<dbReference type="PANTHER" id="PTHR10196:SF69">
    <property type="entry name" value="GLYCEROL KINASE"/>
    <property type="match status" value="1"/>
</dbReference>
<protein>
    <recommendedName>
        <fullName evidence="6">ATP:glycerol 3-phosphotransferase</fullName>
    </recommendedName>
</protein>
<dbReference type="Gene3D" id="3.30.420.40">
    <property type="match status" value="2"/>
</dbReference>
<keyword evidence="5" id="KW-0067">ATP-binding</keyword>
<feature type="domain" description="Carbohydrate kinase FGGY C-terminal" evidence="10">
    <location>
        <begin position="269"/>
        <end position="457"/>
    </location>
</feature>
<dbReference type="EMBL" id="BAAANB010000001">
    <property type="protein sequence ID" value="GAA2017854.1"/>
    <property type="molecule type" value="Genomic_DNA"/>
</dbReference>
<name>A0ABN2TS70_9MICO</name>
<dbReference type="Pfam" id="PF00370">
    <property type="entry name" value="FGGY_N"/>
    <property type="match status" value="1"/>
</dbReference>
<keyword evidence="3" id="KW-0547">Nucleotide-binding</keyword>
<evidence type="ECO:0000256" key="5">
    <source>
        <dbReference type="ARBA" id="ARBA00022840"/>
    </source>
</evidence>
<organism evidence="11 12">
    <name type="scientific">Terrabacter terrae</name>
    <dbReference type="NCBI Taxonomy" id="318434"/>
    <lineage>
        <taxon>Bacteria</taxon>
        <taxon>Bacillati</taxon>
        <taxon>Actinomycetota</taxon>
        <taxon>Actinomycetes</taxon>
        <taxon>Micrococcales</taxon>
        <taxon>Intrasporangiaceae</taxon>
        <taxon>Terrabacter</taxon>
    </lineage>
</organism>
<accession>A0ABN2TS70</accession>
<evidence type="ECO:0000256" key="4">
    <source>
        <dbReference type="ARBA" id="ARBA00022777"/>
    </source>
</evidence>
<dbReference type="PIRSF" id="PIRSF000538">
    <property type="entry name" value="GlpK"/>
    <property type="match status" value="1"/>
</dbReference>
<dbReference type="SUPFAM" id="SSF53067">
    <property type="entry name" value="Actin-like ATPase domain"/>
    <property type="match status" value="2"/>
</dbReference>
<evidence type="ECO:0000313" key="11">
    <source>
        <dbReference type="EMBL" id="GAA2017854.1"/>
    </source>
</evidence>
<dbReference type="PROSITE" id="PS00445">
    <property type="entry name" value="FGGY_KINASES_2"/>
    <property type="match status" value="1"/>
</dbReference>
<dbReference type="InterPro" id="IPR043129">
    <property type="entry name" value="ATPase_NBD"/>
</dbReference>
<comment type="similarity">
    <text evidence="1 7">Belongs to the FGGY kinase family.</text>
</comment>
<evidence type="ECO:0000256" key="1">
    <source>
        <dbReference type="ARBA" id="ARBA00009156"/>
    </source>
</evidence>
<keyword evidence="2 7" id="KW-0808">Transferase</keyword>
<dbReference type="CDD" id="cd07769">
    <property type="entry name" value="ASKHA_NBD_FGGY_GK"/>
    <property type="match status" value="1"/>
</dbReference>
<dbReference type="InterPro" id="IPR000577">
    <property type="entry name" value="Carb_kinase_FGGY"/>
</dbReference>
<feature type="domain" description="Carbohydrate kinase FGGY N-terminal" evidence="9">
    <location>
        <begin position="15"/>
        <end position="257"/>
    </location>
</feature>
<dbReference type="InterPro" id="IPR018485">
    <property type="entry name" value="FGGY_C"/>
</dbReference>
<evidence type="ECO:0000259" key="9">
    <source>
        <dbReference type="Pfam" id="PF00370"/>
    </source>
</evidence>
<evidence type="ECO:0000256" key="7">
    <source>
        <dbReference type="RuleBase" id="RU003733"/>
    </source>
</evidence>
<keyword evidence="12" id="KW-1185">Reference proteome</keyword>
<dbReference type="PANTHER" id="PTHR10196">
    <property type="entry name" value="SUGAR KINASE"/>
    <property type="match status" value="1"/>
</dbReference>
<gene>
    <name evidence="11" type="ORF">GCM10009740_01760</name>
</gene>
<evidence type="ECO:0000256" key="2">
    <source>
        <dbReference type="ARBA" id="ARBA00022679"/>
    </source>
</evidence>